<proteinExistence type="predicted"/>
<dbReference type="PANTHER" id="PTHR42831">
    <property type="entry name" value="FE-S PROTEIN MATURATION AUXILIARY FACTOR YITW"/>
    <property type="match status" value="1"/>
</dbReference>
<dbReference type="PANTHER" id="PTHR42831:SF1">
    <property type="entry name" value="FE-S PROTEIN MATURATION AUXILIARY FACTOR YITW"/>
    <property type="match status" value="1"/>
</dbReference>
<name>A0AA43UD26_9LACT</name>
<dbReference type="EMBL" id="JAUNQW010000024">
    <property type="protein sequence ID" value="MDO5457766.1"/>
    <property type="molecule type" value="Genomic_DNA"/>
</dbReference>
<organism evidence="2 3">
    <name type="scientific">Atopococcus tabaci</name>
    <dbReference type="NCBI Taxonomy" id="269774"/>
    <lineage>
        <taxon>Bacteria</taxon>
        <taxon>Bacillati</taxon>
        <taxon>Bacillota</taxon>
        <taxon>Bacilli</taxon>
        <taxon>Lactobacillales</taxon>
        <taxon>Carnobacteriaceae</taxon>
        <taxon>Atopococcus</taxon>
    </lineage>
</organism>
<reference evidence="2" key="1">
    <citation type="submission" date="2023-07" db="EMBL/GenBank/DDBJ databases">
        <title>Between Cages and Wild: Unraveling the Impact of Captivity on Animal Microbiomes and Antimicrobial Resistance.</title>
        <authorList>
            <person name="Schmartz G.P."/>
            <person name="Rehner J."/>
            <person name="Schuff M.J."/>
            <person name="Becker S.L."/>
            <person name="Kravczyk M."/>
            <person name="Gurevich A."/>
            <person name="Francke R."/>
            <person name="Mueller R."/>
            <person name="Keller V."/>
            <person name="Keller A."/>
        </authorList>
    </citation>
    <scope>NUCLEOTIDE SEQUENCE</scope>
    <source>
        <strain evidence="2">S39M_St_73</strain>
    </source>
</reference>
<evidence type="ECO:0000259" key="1">
    <source>
        <dbReference type="Pfam" id="PF01883"/>
    </source>
</evidence>
<dbReference type="InterPro" id="IPR002744">
    <property type="entry name" value="MIP18-like"/>
</dbReference>
<sequence>MDDFIKFHNEAETYQDQLLDQLMAVLDPELGIDIVNLGLIYELDMDTEGNLHVLMTLTTIGCPLADVIDAEIKYALGELDFVHSIETEVTFEPAWDISRLSRYGRIALGIRG</sequence>
<dbReference type="Gene3D" id="3.30.300.130">
    <property type="entry name" value="Fe-S cluster assembly (FSCA)"/>
    <property type="match status" value="1"/>
</dbReference>
<evidence type="ECO:0000313" key="3">
    <source>
        <dbReference type="Proteomes" id="UP001171751"/>
    </source>
</evidence>
<feature type="domain" description="MIP18 family-like" evidence="1">
    <location>
        <begin position="16"/>
        <end position="85"/>
    </location>
</feature>
<keyword evidence="3" id="KW-1185">Reference proteome</keyword>
<evidence type="ECO:0000313" key="2">
    <source>
        <dbReference type="EMBL" id="MDO5457766.1"/>
    </source>
</evidence>
<dbReference type="InterPro" id="IPR052339">
    <property type="entry name" value="Fe-S_Maturation_MIP18"/>
</dbReference>
<dbReference type="Pfam" id="PF01883">
    <property type="entry name" value="FeS_assembly_P"/>
    <property type="match status" value="1"/>
</dbReference>
<gene>
    <name evidence="2" type="ORF">Q4F26_05395</name>
</gene>
<dbReference type="SUPFAM" id="SSF117916">
    <property type="entry name" value="Fe-S cluster assembly (FSCA) domain-like"/>
    <property type="match status" value="1"/>
</dbReference>
<protein>
    <submittedName>
        <fullName evidence="2">Metal-sulfur cluster assembly factor</fullName>
    </submittedName>
</protein>
<accession>A0AA43UD26</accession>
<comment type="caution">
    <text evidence="2">The sequence shown here is derived from an EMBL/GenBank/DDBJ whole genome shotgun (WGS) entry which is preliminary data.</text>
</comment>
<dbReference type="InterPro" id="IPR034904">
    <property type="entry name" value="FSCA_dom_sf"/>
</dbReference>
<dbReference type="AlphaFoldDB" id="A0AA43UD26"/>
<dbReference type="Proteomes" id="UP001171751">
    <property type="component" value="Unassembled WGS sequence"/>
</dbReference>